<dbReference type="InParanoid" id="A0A7J8CZM7"/>
<keyword evidence="3" id="KW-1185">Reference proteome</keyword>
<name>A0A7J8CZM7_MOLMO</name>
<sequence length="138" mass="13964">MGVGGRVGREGGVGGGGHHQPIHRLPLVSRSGSPSLLLSFFSPSQFAAGGGGGGGSCSSDGGGGTPGAAQSALVLGWRREKEGREAFADVETSPERVCNSSSYTAGQWPARDWTQALLSALGLTLSFALQVLNASHFP</sequence>
<organism evidence="2 3">
    <name type="scientific">Molossus molossus</name>
    <name type="common">Pallas' mastiff bat</name>
    <name type="synonym">Vespertilio molossus</name>
    <dbReference type="NCBI Taxonomy" id="27622"/>
    <lineage>
        <taxon>Eukaryota</taxon>
        <taxon>Metazoa</taxon>
        <taxon>Chordata</taxon>
        <taxon>Craniata</taxon>
        <taxon>Vertebrata</taxon>
        <taxon>Euteleostomi</taxon>
        <taxon>Mammalia</taxon>
        <taxon>Eutheria</taxon>
        <taxon>Laurasiatheria</taxon>
        <taxon>Chiroptera</taxon>
        <taxon>Yangochiroptera</taxon>
        <taxon>Molossidae</taxon>
        <taxon>Molossus</taxon>
    </lineage>
</organism>
<accession>A0A7J8CZM7</accession>
<dbReference type="EMBL" id="JACASF010000019">
    <property type="protein sequence ID" value="KAF6416206.1"/>
    <property type="molecule type" value="Genomic_DNA"/>
</dbReference>
<feature type="compositionally biased region" description="Gly residues" evidence="1">
    <location>
        <begin position="1"/>
        <end position="18"/>
    </location>
</feature>
<dbReference type="AlphaFoldDB" id="A0A7J8CZM7"/>
<feature type="region of interest" description="Disordered" evidence="1">
    <location>
        <begin position="1"/>
        <end position="26"/>
    </location>
</feature>
<evidence type="ECO:0000313" key="2">
    <source>
        <dbReference type="EMBL" id="KAF6416206.1"/>
    </source>
</evidence>
<proteinExistence type="predicted"/>
<dbReference type="Proteomes" id="UP000550707">
    <property type="component" value="Unassembled WGS sequence"/>
</dbReference>
<evidence type="ECO:0000313" key="3">
    <source>
        <dbReference type="Proteomes" id="UP000550707"/>
    </source>
</evidence>
<protein>
    <submittedName>
        <fullName evidence="2">Uncharacterized protein</fullName>
    </submittedName>
</protein>
<reference evidence="2 3" key="1">
    <citation type="journal article" date="2020" name="Nature">
        <title>Six reference-quality genomes reveal evolution of bat adaptations.</title>
        <authorList>
            <person name="Jebb D."/>
            <person name="Huang Z."/>
            <person name="Pippel M."/>
            <person name="Hughes G.M."/>
            <person name="Lavrichenko K."/>
            <person name="Devanna P."/>
            <person name="Winkler S."/>
            <person name="Jermiin L.S."/>
            <person name="Skirmuntt E.C."/>
            <person name="Katzourakis A."/>
            <person name="Burkitt-Gray L."/>
            <person name="Ray D.A."/>
            <person name="Sullivan K.A.M."/>
            <person name="Roscito J.G."/>
            <person name="Kirilenko B.M."/>
            <person name="Davalos L.M."/>
            <person name="Corthals A.P."/>
            <person name="Power M.L."/>
            <person name="Jones G."/>
            <person name="Ransome R.D."/>
            <person name="Dechmann D.K.N."/>
            <person name="Locatelli A.G."/>
            <person name="Puechmaille S.J."/>
            <person name="Fedrigo O."/>
            <person name="Jarvis E.D."/>
            <person name="Hiller M."/>
            <person name="Vernes S.C."/>
            <person name="Myers E.W."/>
            <person name="Teeling E.C."/>
        </authorList>
    </citation>
    <scope>NUCLEOTIDE SEQUENCE [LARGE SCALE GENOMIC DNA]</scope>
    <source>
        <strain evidence="2">MMolMol1</strain>
        <tissue evidence="2">Muscle</tissue>
    </source>
</reference>
<feature type="compositionally biased region" description="Gly residues" evidence="1">
    <location>
        <begin position="48"/>
        <end position="66"/>
    </location>
</feature>
<comment type="caution">
    <text evidence="2">The sequence shown here is derived from an EMBL/GenBank/DDBJ whole genome shotgun (WGS) entry which is preliminary data.</text>
</comment>
<gene>
    <name evidence="2" type="ORF">HJG59_009486</name>
</gene>
<evidence type="ECO:0000256" key="1">
    <source>
        <dbReference type="SAM" id="MobiDB-lite"/>
    </source>
</evidence>
<feature type="region of interest" description="Disordered" evidence="1">
    <location>
        <begin position="48"/>
        <end position="71"/>
    </location>
</feature>